<dbReference type="SUPFAM" id="SSF46767">
    <property type="entry name" value="Methylated DNA-protein cysteine methyltransferase, C-terminal domain"/>
    <property type="match status" value="1"/>
</dbReference>
<accession>A0A1F6AI39</accession>
<evidence type="ECO:0000256" key="3">
    <source>
        <dbReference type="ARBA" id="ARBA00022679"/>
    </source>
</evidence>
<evidence type="ECO:0000256" key="1">
    <source>
        <dbReference type="ARBA" id="ARBA00001286"/>
    </source>
</evidence>
<dbReference type="GO" id="GO:0032259">
    <property type="term" value="P:methylation"/>
    <property type="evidence" value="ECO:0007669"/>
    <property type="project" value="UniProtKB-KW"/>
</dbReference>
<dbReference type="InterPro" id="IPR001497">
    <property type="entry name" value="MethylDNA_cys_MeTrfase_AS"/>
</dbReference>
<dbReference type="InterPro" id="IPR036388">
    <property type="entry name" value="WH-like_DNA-bd_sf"/>
</dbReference>
<comment type="caution">
    <text evidence="8">The sequence shown here is derived from an EMBL/GenBank/DDBJ whole genome shotgun (WGS) entry which is preliminary data.</text>
</comment>
<dbReference type="AlphaFoldDB" id="A0A1F6AI39"/>
<protein>
    <recommendedName>
        <fullName evidence="7">Methylated-DNA-[protein]-cysteine S-methyltransferase DNA binding domain-containing protein</fullName>
    </recommendedName>
</protein>
<comment type="catalytic activity">
    <reaction evidence="6">
        <text>a 6-O-methyl-2'-deoxyguanosine in DNA + L-cysteinyl-[protein] = S-methyl-L-cysteinyl-[protein] + a 2'-deoxyguanosine in DNA</text>
        <dbReference type="Rhea" id="RHEA:24000"/>
        <dbReference type="Rhea" id="RHEA-COMP:10131"/>
        <dbReference type="Rhea" id="RHEA-COMP:10132"/>
        <dbReference type="Rhea" id="RHEA-COMP:11367"/>
        <dbReference type="Rhea" id="RHEA-COMP:11368"/>
        <dbReference type="ChEBI" id="CHEBI:29950"/>
        <dbReference type="ChEBI" id="CHEBI:82612"/>
        <dbReference type="ChEBI" id="CHEBI:85445"/>
        <dbReference type="ChEBI" id="CHEBI:85448"/>
        <dbReference type="EC" id="2.1.1.63"/>
    </reaction>
</comment>
<dbReference type="Proteomes" id="UP000178759">
    <property type="component" value="Unassembled WGS sequence"/>
</dbReference>
<dbReference type="GO" id="GO:0006281">
    <property type="term" value="P:DNA repair"/>
    <property type="evidence" value="ECO:0007669"/>
    <property type="project" value="UniProtKB-KW"/>
</dbReference>
<dbReference type="InterPro" id="IPR036217">
    <property type="entry name" value="MethylDNA_cys_MeTrfase_DNAb"/>
</dbReference>
<evidence type="ECO:0000256" key="2">
    <source>
        <dbReference type="ARBA" id="ARBA00022603"/>
    </source>
</evidence>
<keyword evidence="3" id="KW-0808">Transferase</keyword>
<gene>
    <name evidence="8" type="ORF">A3A79_03760</name>
</gene>
<dbReference type="InterPro" id="IPR014048">
    <property type="entry name" value="MethylDNA_cys_MeTrfase_DNA-bd"/>
</dbReference>
<proteinExistence type="predicted"/>
<dbReference type="PANTHER" id="PTHR42942:SF1">
    <property type="entry name" value="ALKYLTRANSFERASE-LIKE PROTEIN 1"/>
    <property type="match status" value="1"/>
</dbReference>
<sequence length="103" mass="11262">MAKYSPKTLQTNIYRIVSRIPKGKVLTYGLVAKLVGIKNPRLVGSVLHKNINPKKIPCHRVVNARGKVASSYAFGGAAGQRKKLLSEGIQFTNGKVDLKRFTG</sequence>
<keyword evidence="2" id="KW-0489">Methyltransferase</keyword>
<reference evidence="8 9" key="1">
    <citation type="journal article" date="2016" name="Nat. Commun.">
        <title>Thousands of microbial genomes shed light on interconnected biogeochemical processes in an aquifer system.</title>
        <authorList>
            <person name="Anantharaman K."/>
            <person name="Brown C.T."/>
            <person name="Hug L.A."/>
            <person name="Sharon I."/>
            <person name="Castelle C.J."/>
            <person name="Probst A.J."/>
            <person name="Thomas B.C."/>
            <person name="Singh A."/>
            <person name="Wilkins M.J."/>
            <person name="Karaoz U."/>
            <person name="Brodie E.L."/>
            <person name="Williams K.H."/>
            <person name="Hubbard S.S."/>
            <person name="Banfield J.F."/>
        </authorList>
    </citation>
    <scope>NUCLEOTIDE SEQUENCE [LARGE SCALE GENOMIC DNA]</scope>
</reference>
<evidence type="ECO:0000313" key="9">
    <source>
        <dbReference type="Proteomes" id="UP000178759"/>
    </source>
</evidence>
<dbReference type="InterPro" id="IPR052520">
    <property type="entry name" value="ATL_DNA_repair"/>
</dbReference>
<dbReference type="PROSITE" id="PS00374">
    <property type="entry name" value="MGMT"/>
    <property type="match status" value="1"/>
</dbReference>
<dbReference type="STRING" id="1798392.A3A79_03760"/>
<evidence type="ECO:0000256" key="6">
    <source>
        <dbReference type="ARBA" id="ARBA00049348"/>
    </source>
</evidence>
<dbReference type="GO" id="GO:0003908">
    <property type="term" value="F:methylated-DNA-[protein]-cysteine S-methyltransferase activity"/>
    <property type="evidence" value="ECO:0007669"/>
    <property type="project" value="UniProtKB-EC"/>
</dbReference>
<dbReference type="CDD" id="cd06445">
    <property type="entry name" value="ATase"/>
    <property type="match status" value="1"/>
</dbReference>
<evidence type="ECO:0000259" key="7">
    <source>
        <dbReference type="Pfam" id="PF01035"/>
    </source>
</evidence>
<evidence type="ECO:0000256" key="4">
    <source>
        <dbReference type="ARBA" id="ARBA00022763"/>
    </source>
</evidence>
<evidence type="ECO:0000313" key="8">
    <source>
        <dbReference type="EMBL" id="OGG24276.1"/>
    </source>
</evidence>
<comment type="catalytic activity">
    <reaction evidence="1">
        <text>a 4-O-methyl-thymidine in DNA + L-cysteinyl-[protein] = a thymidine in DNA + S-methyl-L-cysteinyl-[protein]</text>
        <dbReference type="Rhea" id="RHEA:53428"/>
        <dbReference type="Rhea" id="RHEA-COMP:10131"/>
        <dbReference type="Rhea" id="RHEA-COMP:10132"/>
        <dbReference type="Rhea" id="RHEA-COMP:13555"/>
        <dbReference type="Rhea" id="RHEA-COMP:13556"/>
        <dbReference type="ChEBI" id="CHEBI:29950"/>
        <dbReference type="ChEBI" id="CHEBI:82612"/>
        <dbReference type="ChEBI" id="CHEBI:137386"/>
        <dbReference type="ChEBI" id="CHEBI:137387"/>
        <dbReference type="EC" id="2.1.1.63"/>
    </reaction>
</comment>
<name>A0A1F6AI39_9BACT</name>
<dbReference type="Gene3D" id="1.10.10.10">
    <property type="entry name" value="Winged helix-like DNA-binding domain superfamily/Winged helix DNA-binding domain"/>
    <property type="match status" value="1"/>
</dbReference>
<dbReference type="Pfam" id="PF01035">
    <property type="entry name" value="DNA_binding_1"/>
    <property type="match status" value="1"/>
</dbReference>
<dbReference type="EMBL" id="MFJV01000001">
    <property type="protein sequence ID" value="OGG24276.1"/>
    <property type="molecule type" value="Genomic_DNA"/>
</dbReference>
<feature type="domain" description="Methylated-DNA-[protein]-cysteine S-methyltransferase DNA binding" evidence="7">
    <location>
        <begin position="9"/>
        <end position="88"/>
    </location>
</feature>
<dbReference type="PANTHER" id="PTHR42942">
    <property type="entry name" value="6-O-METHYLGUANINE DNA METHYLTRANSFERASE"/>
    <property type="match status" value="1"/>
</dbReference>
<organism evidence="8 9">
    <name type="scientific">Candidatus Gottesmanbacteria bacterium RIFCSPLOWO2_01_FULL_43_11b</name>
    <dbReference type="NCBI Taxonomy" id="1798392"/>
    <lineage>
        <taxon>Bacteria</taxon>
        <taxon>Candidatus Gottesmaniibacteriota</taxon>
    </lineage>
</organism>
<keyword evidence="4" id="KW-0227">DNA damage</keyword>
<keyword evidence="5" id="KW-0234">DNA repair</keyword>
<evidence type="ECO:0000256" key="5">
    <source>
        <dbReference type="ARBA" id="ARBA00023204"/>
    </source>
</evidence>
<dbReference type="NCBIfam" id="TIGR00589">
    <property type="entry name" value="ogt"/>
    <property type="match status" value="1"/>
</dbReference>